<dbReference type="Proteomes" id="UP000654075">
    <property type="component" value="Unassembled WGS sequence"/>
</dbReference>
<protein>
    <submittedName>
        <fullName evidence="2">Uncharacterized protein</fullName>
    </submittedName>
</protein>
<gene>
    <name evidence="2" type="ORF">PGLA1383_LOCUS33526</name>
</gene>
<sequence>MAPTELFVFQSQSCNQAFLQALLRDIIEEKCGGARQVEAASCLNHCEQGPNIEVTKKGKTRIATGIMTFKKMKALIEDNVRDEGGVHLMFAQLMLEARHEEALEAKMAKMEEAFQLLGGEETSLDDDDSESHSLSHSHSHSDSDSESNSDSDSDSDSEEMEKWWQKATEKRLDCQRRWKIRMEQDKLQKAHGPKASGGKAAPAVARAKSLTKKAAPKRISFIDSSASTSMDTLAAQTSTCMESFGSENTVKMGVESRTPVRGISIIVSL</sequence>
<dbReference type="AlphaFoldDB" id="A0A813FU72"/>
<reference evidence="2" key="1">
    <citation type="submission" date="2021-02" db="EMBL/GenBank/DDBJ databases">
        <authorList>
            <person name="Dougan E. K."/>
            <person name="Rhodes N."/>
            <person name="Thang M."/>
            <person name="Chan C."/>
        </authorList>
    </citation>
    <scope>NUCLEOTIDE SEQUENCE</scope>
</reference>
<evidence type="ECO:0000313" key="2">
    <source>
        <dbReference type="EMBL" id="CAE8615817.1"/>
    </source>
</evidence>
<proteinExistence type="predicted"/>
<dbReference type="EMBL" id="CAJNNV010025717">
    <property type="protein sequence ID" value="CAE8615817.1"/>
    <property type="molecule type" value="Genomic_DNA"/>
</dbReference>
<keyword evidence="3" id="KW-1185">Reference proteome</keyword>
<feature type="compositionally biased region" description="Acidic residues" evidence="1">
    <location>
        <begin position="144"/>
        <end position="159"/>
    </location>
</feature>
<evidence type="ECO:0000256" key="1">
    <source>
        <dbReference type="SAM" id="MobiDB-lite"/>
    </source>
</evidence>
<organism evidence="2 3">
    <name type="scientific">Polarella glacialis</name>
    <name type="common">Dinoflagellate</name>
    <dbReference type="NCBI Taxonomy" id="89957"/>
    <lineage>
        <taxon>Eukaryota</taxon>
        <taxon>Sar</taxon>
        <taxon>Alveolata</taxon>
        <taxon>Dinophyceae</taxon>
        <taxon>Suessiales</taxon>
        <taxon>Suessiaceae</taxon>
        <taxon>Polarella</taxon>
    </lineage>
</organism>
<feature type="region of interest" description="Disordered" evidence="1">
    <location>
        <begin position="121"/>
        <end position="162"/>
    </location>
</feature>
<comment type="caution">
    <text evidence="2">The sequence shown here is derived from an EMBL/GenBank/DDBJ whole genome shotgun (WGS) entry which is preliminary data.</text>
</comment>
<name>A0A813FU72_POLGL</name>
<evidence type="ECO:0000313" key="3">
    <source>
        <dbReference type="Proteomes" id="UP000654075"/>
    </source>
</evidence>
<accession>A0A813FU72</accession>